<accession>A0A0F9MA42</accession>
<feature type="compositionally biased region" description="Basic and acidic residues" evidence="1">
    <location>
        <begin position="216"/>
        <end position="228"/>
    </location>
</feature>
<dbReference type="AlphaFoldDB" id="A0A0F9MA42"/>
<gene>
    <name evidence="2" type="ORF">LCGC14_1180030</name>
</gene>
<dbReference type="EMBL" id="LAZR01005905">
    <property type="protein sequence ID" value="KKM96251.1"/>
    <property type="molecule type" value="Genomic_DNA"/>
</dbReference>
<organism evidence="2">
    <name type="scientific">marine sediment metagenome</name>
    <dbReference type="NCBI Taxonomy" id="412755"/>
    <lineage>
        <taxon>unclassified sequences</taxon>
        <taxon>metagenomes</taxon>
        <taxon>ecological metagenomes</taxon>
    </lineage>
</organism>
<feature type="compositionally biased region" description="Low complexity" evidence="1">
    <location>
        <begin position="11"/>
        <end position="31"/>
    </location>
</feature>
<comment type="caution">
    <text evidence="2">The sequence shown here is derived from an EMBL/GenBank/DDBJ whole genome shotgun (WGS) entry which is preliminary data.</text>
</comment>
<evidence type="ECO:0000313" key="2">
    <source>
        <dbReference type="EMBL" id="KKM96251.1"/>
    </source>
</evidence>
<proteinExistence type="predicted"/>
<protein>
    <submittedName>
        <fullName evidence="2">Uncharacterized protein</fullName>
    </submittedName>
</protein>
<feature type="compositionally biased region" description="Polar residues" evidence="1">
    <location>
        <begin position="52"/>
        <end position="63"/>
    </location>
</feature>
<name>A0A0F9MA42_9ZZZZ</name>
<reference evidence="2" key="1">
    <citation type="journal article" date="2015" name="Nature">
        <title>Complex archaea that bridge the gap between prokaryotes and eukaryotes.</title>
        <authorList>
            <person name="Spang A."/>
            <person name="Saw J.H."/>
            <person name="Jorgensen S.L."/>
            <person name="Zaremba-Niedzwiedzka K."/>
            <person name="Martijn J."/>
            <person name="Lind A.E."/>
            <person name="van Eijk R."/>
            <person name="Schleper C."/>
            <person name="Guy L."/>
            <person name="Ettema T.J."/>
        </authorList>
    </citation>
    <scope>NUCLEOTIDE SEQUENCE</scope>
</reference>
<sequence length="279" mass="29811">MIWRGTSKFTSSPASAAGRPPSSSPGGKAPSGPAPVPVSRFRVLESGKAMPTNDTSGPLFNVSSPSAALQRSLENRLRERLDVNGSPEYGLTWKPLDMPSGVPICRLAASARRTSDNAFGGWPTPQTADDNMSRTKDPQEYLKRMLQRKSAGSNLALTAQAMAGWATPAARDWKNGQASDETLNRNARPLNEQATMLAGWGTPRVGNNGGHGNLKRAADGKARLEDQVHGATSTSSPAPTGKRGALNPALPRWLQGYPVAWCQAAIRAHRKLKRRGKRG</sequence>
<feature type="region of interest" description="Disordered" evidence="1">
    <location>
        <begin position="1"/>
        <end position="63"/>
    </location>
</feature>
<evidence type="ECO:0000256" key="1">
    <source>
        <dbReference type="SAM" id="MobiDB-lite"/>
    </source>
</evidence>
<feature type="region of interest" description="Disordered" evidence="1">
    <location>
        <begin position="200"/>
        <end position="247"/>
    </location>
</feature>